<organism evidence="3 4">
    <name type="scientific">Tamaricihabitans halophyticus</name>
    <dbReference type="NCBI Taxonomy" id="1262583"/>
    <lineage>
        <taxon>Bacteria</taxon>
        <taxon>Bacillati</taxon>
        <taxon>Actinomycetota</taxon>
        <taxon>Actinomycetes</taxon>
        <taxon>Pseudonocardiales</taxon>
        <taxon>Pseudonocardiaceae</taxon>
        <taxon>Tamaricihabitans</taxon>
    </lineage>
</organism>
<reference evidence="3 4" key="1">
    <citation type="submission" date="2019-03" db="EMBL/GenBank/DDBJ databases">
        <title>Genomic Encyclopedia of Type Strains, Phase IV (KMG-IV): sequencing the most valuable type-strain genomes for metagenomic binning, comparative biology and taxonomic classification.</title>
        <authorList>
            <person name="Goeker M."/>
        </authorList>
    </citation>
    <scope>NUCLEOTIDE SEQUENCE [LARGE SCALE GENOMIC DNA]</scope>
    <source>
        <strain evidence="3 4">DSM 45765</strain>
    </source>
</reference>
<dbReference type="Proteomes" id="UP000294911">
    <property type="component" value="Unassembled WGS sequence"/>
</dbReference>
<feature type="transmembrane region" description="Helical" evidence="1">
    <location>
        <begin position="316"/>
        <end position="340"/>
    </location>
</feature>
<dbReference type="Pfam" id="PF01970">
    <property type="entry name" value="TctA"/>
    <property type="match status" value="1"/>
</dbReference>
<feature type="domain" description="DUF112" evidence="2">
    <location>
        <begin position="17"/>
        <end position="434"/>
    </location>
</feature>
<comment type="caution">
    <text evidence="3">The sequence shown here is derived from an EMBL/GenBank/DDBJ whole genome shotgun (WGS) entry which is preliminary data.</text>
</comment>
<keyword evidence="1" id="KW-0812">Transmembrane</keyword>
<protein>
    <submittedName>
        <fullName evidence="3">Putative tricarboxylic transport membrane protein</fullName>
    </submittedName>
</protein>
<evidence type="ECO:0000259" key="2">
    <source>
        <dbReference type="Pfam" id="PF01970"/>
    </source>
</evidence>
<dbReference type="PANTHER" id="PTHR35342">
    <property type="entry name" value="TRICARBOXYLIC TRANSPORT PROTEIN"/>
    <property type="match status" value="1"/>
</dbReference>
<feature type="transmembrane region" description="Helical" evidence="1">
    <location>
        <begin position="352"/>
        <end position="374"/>
    </location>
</feature>
<evidence type="ECO:0000313" key="3">
    <source>
        <dbReference type="EMBL" id="TCP54257.1"/>
    </source>
</evidence>
<dbReference type="RefSeq" id="WP_132877009.1">
    <property type="nucleotide sequence ID" value="NZ_SLXQ01000003.1"/>
</dbReference>
<dbReference type="EMBL" id="SLXQ01000003">
    <property type="protein sequence ID" value="TCP54257.1"/>
    <property type="molecule type" value="Genomic_DNA"/>
</dbReference>
<feature type="transmembrane region" description="Helical" evidence="1">
    <location>
        <begin position="42"/>
        <end position="66"/>
    </location>
</feature>
<dbReference type="InterPro" id="IPR002823">
    <property type="entry name" value="DUF112_TM"/>
</dbReference>
<proteinExistence type="predicted"/>
<feature type="transmembrane region" description="Helical" evidence="1">
    <location>
        <begin position="135"/>
        <end position="156"/>
    </location>
</feature>
<keyword evidence="1" id="KW-0472">Membrane</keyword>
<evidence type="ECO:0000313" key="4">
    <source>
        <dbReference type="Proteomes" id="UP000294911"/>
    </source>
</evidence>
<dbReference type="AlphaFoldDB" id="A0A4R2QX13"/>
<feature type="transmembrane region" description="Helical" evidence="1">
    <location>
        <begin position="381"/>
        <end position="402"/>
    </location>
</feature>
<keyword evidence="1" id="KW-1133">Transmembrane helix</keyword>
<gene>
    <name evidence="3" type="ORF">EV191_103301</name>
</gene>
<accession>A0A4R2QX13</accession>
<dbReference type="OrthoDB" id="9781349at2"/>
<sequence length="506" mass="51986">MDGLLYGLQVAFTLQNLLAAFAGTFAGTLIGVLPGLGPTAGAAILLPLTFTLDPVAALIMIAGIYYGSQYGGSTTAILLNIPGESSSVVTTFDGYKLTQKGRAGATLTIITIGSFISGTVAVVLVTLFGPPAASLALQFGAADFFALVVAGLVVLARVMGGRLSNGLIPLAIGLIAGTVGFDEISGAPRFTFGSTELAQGISVVAVAVGVFGLAELMRTVVNPGQAPTVRKVRIADLVPTKAEWRRSLAPWGRGGIIGFVLGLLPGAAPTMSTFVSYKVEKSVAKNRAEIGTGAIEGVAGPEAANNAAATAGIVPLLSLGIPFTAPLALMVAAMMIQGVTPGPLLVDQHPDVFWGVIASMYIGNVLLVILNLPLIGVWVRILMVPSGVLVAIIVVIALAGTYALNNSMLDVYVLLGAGVVGYFLNRTGFHLAPMAVGLILGPFAEKYFREGLTVAQGDLGYFVDSPFAIVLLAATALYLVVPALAGLVRRRRASAAASADRERVEQ</sequence>
<dbReference type="PANTHER" id="PTHR35342:SF5">
    <property type="entry name" value="TRICARBOXYLIC TRANSPORT PROTEIN"/>
    <property type="match status" value="1"/>
</dbReference>
<feature type="transmembrane region" description="Helical" evidence="1">
    <location>
        <begin position="163"/>
        <end position="181"/>
    </location>
</feature>
<name>A0A4R2QX13_9PSEU</name>
<keyword evidence="4" id="KW-1185">Reference proteome</keyword>
<evidence type="ECO:0000256" key="1">
    <source>
        <dbReference type="SAM" id="Phobius"/>
    </source>
</evidence>
<feature type="transmembrane region" description="Helical" evidence="1">
    <location>
        <begin position="105"/>
        <end position="129"/>
    </location>
</feature>
<feature type="transmembrane region" description="Helical" evidence="1">
    <location>
        <begin position="468"/>
        <end position="488"/>
    </location>
</feature>